<feature type="region of interest" description="Disordered" evidence="1">
    <location>
        <begin position="27"/>
        <end position="57"/>
    </location>
</feature>
<feature type="compositionally biased region" description="Pro residues" evidence="1">
    <location>
        <begin position="43"/>
        <end position="56"/>
    </location>
</feature>
<name>A0A937X985_9BACT</name>
<dbReference type="EMBL" id="VGJX01001024">
    <property type="protein sequence ID" value="MBM3276435.1"/>
    <property type="molecule type" value="Genomic_DNA"/>
</dbReference>
<evidence type="ECO:0000313" key="3">
    <source>
        <dbReference type="EMBL" id="MBM3276435.1"/>
    </source>
</evidence>
<organism evidence="3 4">
    <name type="scientific">Candidatus Tanganyikabacteria bacterium</name>
    <dbReference type="NCBI Taxonomy" id="2961651"/>
    <lineage>
        <taxon>Bacteria</taxon>
        <taxon>Bacillati</taxon>
        <taxon>Candidatus Sericytochromatia</taxon>
        <taxon>Candidatus Tanganyikabacteria</taxon>
    </lineage>
</organism>
<evidence type="ECO:0000256" key="2">
    <source>
        <dbReference type="SAM" id="SignalP"/>
    </source>
</evidence>
<feature type="signal peptide" evidence="2">
    <location>
        <begin position="1"/>
        <end position="24"/>
    </location>
</feature>
<dbReference type="PROSITE" id="PS51257">
    <property type="entry name" value="PROKAR_LIPOPROTEIN"/>
    <property type="match status" value="1"/>
</dbReference>
<reference evidence="3 4" key="1">
    <citation type="submission" date="2019-03" db="EMBL/GenBank/DDBJ databases">
        <title>Lake Tanganyika Metagenome-Assembled Genomes (MAGs).</title>
        <authorList>
            <person name="Tran P."/>
        </authorList>
    </citation>
    <scope>NUCLEOTIDE SEQUENCE [LARGE SCALE GENOMIC DNA]</scope>
    <source>
        <strain evidence="3">K_DeepCast_65m_m2_236</strain>
    </source>
</reference>
<comment type="caution">
    <text evidence="3">The sequence shown here is derived from an EMBL/GenBank/DDBJ whole genome shotgun (WGS) entry which is preliminary data.</text>
</comment>
<dbReference type="AlphaFoldDB" id="A0A937X985"/>
<evidence type="ECO:0000256" key="1">
    <source>
        <dbReference type="SAM" id="MobiDB-lite"/>
    </source>
</evidence>
<protein>
    <submittedName>
        <fullName evidence="3">Uncharacterized protein</fullName>
    </submittedName>
</protein>
<evidence type="ECO:0000313" key="4">
    <source>
        <dbReference type="Proteomes" id="UP000703893"/>
    </source>
</evidence>
<accession>A0A937X985</accession>
<sequence length="78" mass="8079">MSSRIETVARFCLLSLAAVMTVTACGGSPTQAPTDVKVKPTTPAQPPAQAPAPPPEDNQKIAREYVKRAAAAFGALKS</sequence>
<feature type="non-terminal residue" evidence="3">
    <location>
        <position position="78"/>
    </location>
</feature>
<dbReference type="Proteomes" id="UP000703893">
    <property type="component" value="Unassembled WGS sequence"/>
</dbReference>
<proteinExistence type="predicted"/>
<keyword evidence="2" id="KW-0732">Signal</keyword>
<feature type="chain" id="PRO_5037805250" evidence="2">
    <location>
        <begin position="25"/>
        <end position="78"/>
    </location>
</feature>
<gene>
    <name evidence="3" type="ORF">FJZ00_14870</name>
</gene>